<dbReference type="PANTHER" id="PTHR43423:SF1">
    <property type="entry name" value="ABC TRANSPORTER I FAMILY MEMBER 17"/>
    <property type="match status" value="1"/>
</dbReference>
<keyword evidence="1" id="KW-0813">Transport</keyword>
<dbReference type="InterPro" id="IPR003593">
    <property type="entry name" value="AAA+_ATPase"/>
</dbReference>
<dbReference type="STRING" id="56779.SAMN05421834_1395"/>
<keyword evidence="3 5" id="KW-0067">ATP-binding</keyword>
<evidence type="ECO:0000259" key="4">
    <source>
        <dbReference type="PROSITE" id="PS50893"/>
    </source>
</evidence>
<dbReference type="InterPro" id="IPR003439">
    <property type="entry name" value="ABC_transporter-like_ATP-bd"/>
</dbReference>
<dbReference type="Pfam" id="PF00005">
    <property type="entry name" value="ABC_tran"/>
    <property type="match status" value="1"/>
</dbReference>
<accession>A0A1N7C286</accession>
<dbReference type="RefSeq" id="WP_076546186.1">
    <property type="nucleotide sequence ID" value="NZ_FTNC01000039.1"/>
</dbReference>
<dbReference type="PROSITE" id="PS00211">
    <property type="entry name" value="ABC_TRANSPORTER_1"/>
    <property type="match status" value="1"/>
</dbReference>
<sequence length="211" mass="24044">MFELKNVKYKNILDIEKVKLNKNFVTAILGSSGGGKTTFLKLLNNMISADQGEIFFKNKNIENYEPVALRREVVMLPQDPAIFRGSIRDNFQITEKIAENGSSKNINYKDLLKKVSLNKNLSDNADNLSGGEKQRLALARVMLLEPEVLLLDEPSSSLDKKTEEKIIQMVVDYVRENDRTLIMVTHSPEIAEKYADRIINIEKGRIVSWKN</sequence>
<evidence type="ECO:0000256" key="1">
    <source>
        <dbReference type="ARBA" id="ARBA00022448"/>
    </source>
</evidence>
<dbReference type="GO" id="GO:0016887">
    <property type="term" value="F:ATP hydrolysis activity"/>
    <property type="evidence" value="ECO:0007669"/>
    <property type="project" value="InterPro"/>
</dbReference>
<dbReference type="GO" id="GO:0005524">
    <property type="term" value="F:ATP binding"/>
    <property type="evidence" value="ECO:0007669"/>
    <property type="project" value="UniProtKB-KW"/>
</dbReference>
<dbReference type="Proteomes" id="UP000185669">
    <property type="component" value="Unassembled WGS sequence"/>
</dbReference>
<dbReference type="Gene3D" id="3.40.50.300">
    <property type="entry name" value="P-loop containing nucleotide triphosphate hydrolases"/>
    <property type="match status" value="1"/>
</dbReference>
<keyword evidence="6" id="KW-1185">Reference proteome</keyword>
<dbReference type="PANTHER" id="PTHR43423">
    <property type="entry name" value="ABC TRANSPORTER I FAMILY MEMBER 17"/>
    <property type="match status" value="1"/>
</dbReference>
<dbReference type="SMART" id="SM00382">
    <property type="entry name" value="AAA"/>
    <property type="match status" value="1"/>
</dbReference>
<dbReference type="InterPro" id="IPR017871">
    <property type="entry name" value="ABC_transporter-like_CS"/>
</dbReference>
<protein>
    <submittedName>
        <fullName evidence="5">Putative ABC transport system ATP-binding protein</fullName>
    </submittedName>
</protein>
<name>A0A1N7C286_9FIRM</name>
<evidence type="ECO:0000256" key="3">
    <source>
        <dbReference type="ARBA" id="ARBA00022840"/>
    </source>
</evidence>
<evidence type="ECO:0000313" key="5">
    <source>
        <dbReference type="EMBL" id="SIR57741.1"/>
    </source>
</evidence>
<dbReference type="OrthoDB" id="9785080at2"/>
<evidence type="ECO:0000256" key="2">
    <source>
        <dbReference type="ARBA" id="ARBA00022741"/>
    </source>
</evidence>
<dbReference type="AlphaFoldDB" id="A0A1N7C286"/>
<gene>
    <name evidence="5" type="ORF">SAMN05421834_1395</name>
</gene>
<dbReference type="PROSITE" id="PS50893">
    <property type="entry name" value="ABC_TRANSPORTER_2"/>
    <property type="match status" value="1"/>
</dbReference>
<evidence type="ECO:0000313" key="6">
    <source>
        <dbReference type="Proteomes" id="UP000185669"/>
    </source>
</evidence>
<dbReference type="SUPFAM" id="SSF52540">
    <property type="entry name" value="P-loop containing nucleoside triphosphate hydrolases"/>
    <property type="match status" value="1"/>
</dbReference>
<feature type="domain" description="ABC transporter" evidence="4">
    <location>
        <begin position="2"/>
        <end position="211"/>
    </location>
</feature>
<reference evidence="6" key="1">
    <citation type="submission" date="2017-01" db="EMBL/GenBank/DDBJ databases">
        <authorList>
            <person name="Varghese N."/>
            <person name="Submissions S."/>
        </authorList>
    </citation>
    <scope>NUCLEOTIDE SEQUENCE [LARGE SCALE GENOMIC DNA]</scope>
    <source>
        <strain evidence="6">ATCC 700103</strain>
    </source>
</reference>
<dbReference type="EMBL" id="FTNC01000039">
    <property type="protein sequence ID" value="SIR57741.1"/>
    <property type="molecule type" value="Genomic_DNA"/>
</dbReference>
<dbReference type="InterPro" id="IPR027417">
    <property type="entry name" value="P-loop_NTPase"/>
</dbReference>
<organism evidence="5 6">
    <name type="scientific">Halanaerobium kushneri</name>
    <dbReference type="NCBI Taxonomy" id="56779"/>
    <lineage>
        <taxon>Bacteria</taxon>
        <taxon>Bacillati</taxon>
        <taxon>Bacillota</taxon>
        <taxon>Clostridia</taxon>
        <taxon>Halanaerobiales</taxon>
        <taxon>Halanaerobiaceae</taxon>
        <taxon>Halanaerobium</taxon>
    </lineage>
</organism>
<keyword evidence="2" id="KW-0547">Nucleotide-binding</keyword>
<proteinExistence type="predicted"/>